<dbReference type="AlphaFoldDB" id="A0A2V3III5"/>
<accession>A0A2V3III5</accession>
<proteinExistence type="predicted"/>
<reference evidence="1 2" key="1">
    <citation type="journal article" date="2018" name="Mol. Biol. Evol.">
        <title>Analysis of the draft genome of the red seaweed Gracilariopsis chorda provides insights into genome size evolution in Rhodophyta.</title>
        <authorList>
            <person name="Lee J."/>
            <person name="Yang E.C."/>
            <person name="Graf L."/>
            <person name="Yang J.H."/>
            <person name="Qiu H."/>
            <person name="Zel Zion U."/>
            <person name="Chan C.X."/>
            <person name="Stephens T.G."/>
            <person name="Weber A.P.M."/>
            <person name="Boo G.H."/>
            <person name="Boo S.M."/>
            <person name="Kim K.M."/>
            <person name="Shin Y."/>
            <person name="Jung M."/>
            <person name="Lee S.J."/>
            <person name="Yim H.S."/>
            <person name="Lee J.H."/>
            <person name="Bhattacharya D."/>
            <person name="Yoon H.S."/>
        </authorList>
    </citation>
    <scope>NUCLEOTIDE SEQUENCE [LARGE SCALE GENOMIC DNA]</scope>
    <source>
        <strain evidence="1 2">SKKU-2015</strain>
        <tissue evidence="1">Whole body</tissue>
    </source>
</reference>
<keyword evidence="2" id="KW-1185">Reference proteome</keyword>
<name>A0A2V3III5_9FLOR</name>
<organism evidence="1 2">
    <name type="scientific">Gracilariopsis chorda</name>
    <dbReference type="NCBI Taxonomy" id="448386"/>
    <lineage>
        <taxon>Eukaryota</taxon>
        <taxon>Rhodophyta</taxon>
        <taxon>Florideophyceae</taxon>
        <taxon>Rhodymeniophycidae</taxon>
        <taxon>Gracilariales</taxon>
        <taxon>Gracilariaceae</taxon>
        <taxon>Gracilariopsis</taxon>
    </lineage>
</organism>
<gene>
    <name evidence="1" type="ORF">BWQ96_08384</name>
</gene>
<dbReference type="Proteomes" id="UP000247409">
    <property type="component" value="Unassembled WGS sequence"/>
</dbReference>
<protein>
    <submittedName>
        <fullName evidence="1">Uncharacterized protein</fullName>
    </submittedName>
</protein>
<evidence type="ECO:0000313" key="2">
    <source>
        <dbReference type="Proteomes" id="UP000247409"/>
    </source>
</evidence>
<evidence type="ECO:0000313" key="1">
    <source>
        <dbReference type="EMBL" id="PXF41882.1"/>
    </source>
</evidence>
<sequence length="104" mass="12096">MWEIEDDLFSSDHGVGDIFSRNERYPPETYIADSMMGPIQGTFPDEEVDEFKEGMPSLHYTGPPDLHIDPLDVEDLEGQFTHMPDLFKRFWLTPKSKQTYKTNP</sequence>
<comment type="caution">
    <text evidence="1">The sequence shown here is derived from an EMBL/GenBank/DDBJ whole genome shotgun (WGS) entry which is preliminary data.</text>
</comment>
<dbReference type="EMBL" id="NBIV01000187">
    <property type="protein sequence ID" value="PXF41882.1"/>
    <property type="molecule type" value="Genomic_DNA"/>
</dbReference>